<protein>
    <submittedName>
        <fullName evidence="2">Uncharacterized protein</fullName>
    </submittedName>
</protein>
<gene>
    <name evidence="2" type="ORF">HannXRQ_Chr12g0362911</name>
</gene>
<proteinExistence type="predicted"/>
<accession>A0A251T3M3</accession>
<dbReference type="EMBL" id="CM007901">
    <property type="protein sequence ID" value="OTG04491.1"/>
    <property type="molecule type" value="Genomic_DNA"/>
</dbReference>
<organism evidence="2 3">
    <name type="scientific">Helianthus annuus</name>
    <name type="common">Common sunflower</name>
    <dbReference type="NCBI Taxonomy" id="4232"/>
    <lineage>
        <taxon>Eukaryota</taxon>
        <taxon>Viridiplantae</taxon>
        <taxon>Streptophyta</taxon>
        <taxon>Embryophyta</taxon>
        <taxon>Tracheophyta</taxon>
        <taxon>Spermatophyta</taxon>
        <taxon>Magnoliopsida</taxon>
        <taxon>eudicotyledons</taxon>
        <taxon>Gunneridae</taxon>
        <taxon>Pentapetalae</taxon>
        <taxon>asterids</taxon>
        <taxon>campanulids</taxon>
        <taxon>Asterales</taxon>
        <taxon>Asteraceae</taxon>
        <taxon>Asteroideae</taxon>
        <taxon>Heliantheae alliance</taxon>
        <taxon>Heliantheae</taxon>
        <taxon>Helianthus</taxon>
    </lineage>
</organism>
<name>A0A251T3M3_HELAN</name>
<keyword evidence="1" id="KW-0472">Membrane</keyword>
<evidence type="ECO:0000313" key="3">
    <source>
        <dbReference type="Proteomes" id="UP000215914"/>
    </source>
</evidence>
<keyword evidence="1" id="KW-0812">Transmembrane</keyword>
<dbReference type="InParanoid" id="A0A251T3M3"/>
<keyword evidence="1" id="KW-1133">Transmembrane helix</keyword>
<evidence type="ECO:0000256" key="1">
    <source>
        <dbReference type="SAM" id="Phobius"/>
    </source>
</evidence>
<dbReference type="AlphaFoldDB" id="A0A251T3M3"/>
<evidence type="ECO:0000313" key="2">
    <source>
        <dbReference type="EMBL" id="OTG04491.1"/>
    </source>
</evidence>
<reference evidence="3" key="1">
    <citation type="journal article" date="2017" name="Nature">
        <title>The sunflower genome provides insights into oil metabolism, flowering and Asterid evolution.</title>
        <authorList>
            <person name="Badouin H."/>
            <person name="Gouzy J."/>
            <person name="Grassa C.J."/>
            <person name="Murat F."/>
            <person name="Staton S.E."/>
            <person name="Cottret L."/>
            <person name="Lelandais-Briere C."/>
            <person name="Owens G.L."/>
            <person name="Carrere S."/>
            <person name="Mayjonade B."/>
            <person name="Legrand L."/>
            <person name="Gill N."/>
            <person name="Kane N.C."/>
            <person name="Bowers J.E."/>
            <person name="Hubner S."/>
            <person name="Bellec A."/>
            <person name="Berard A."/>
            <person name="Berges H."/>
            <person name="Blanchet N."/>
            <person name="Boniface M.C."/>
            <person name="Brunel D."/>
            <person name="Catrice O."/>
            <person name="Chaidir N."/>
            <person name="Claudel C."/>
            <person name="Donnadieu C."/>
            <person name="Faraut T."/>
            <person name="Fievet G."/>
            <person name="Helmstetter N."/>
            <person name="King M."/>
            <person name="Knapp S.J."/>
            <person name="Lai Z."/>
            <person name="Le Paslier M.C."/>
            <person name="Lippi Y."/>
            <person name="Lorenzon L."/>
            <person name="Mandel J.R."/>
            <person name="Marage G."/>
            <person name="Marchand G."/>
            <person name="Marquand E."/>
            <person name="Bret-Mestries E."/>
            <person name="Morien E."/>
            <person name="Nambeesan S."/>
            <person name="Nguyen T."/>
            <person name="Pegot-Espagnet P."/>
            <person name="Pouilly N."/>
            <person name="Raftis F."/>
            <person name="Sallet E."/>
            <person name="Schiex T."/>
            <person name="Thomas J."/>
            <person name="Vandecasteele C."/>
            <person name="Vares D."/>
            <person name="Vear F."/>
            <person name="Vautrin S."/>
            <person name="Crespi M."/>
            <person name="Mangin B."/>
            <person name="Burke J.M."/>
            <person name="Salse J."/>
            <person name="Munos S."/>
            <person name="Vincourt P."/>
            <person name="Rieseberg L.H."/>
            <person name="Langlade N.B."/>
        </authorList>
    </citation>
    <scope>NUCLEOTIDE SEQUENCE [LARGE SCALE GENOMIC DNA]</scope>
    <source>
        <strain evidence="3">cv. SF193</strain>
    </source>
</reference>
<feature type="transmembrane region" description="Helical" evidence="1">
    <location>
        <begin position="22"/>
        <end position="41"/>
    </location>
</feature>
<keyword evidence="3" id="KW-1185">Reference proteome</keyword>
<dbReference type="Proteomes" id="UP000215914">
    <property type="component" value="Chromosome 12"/>
</dbReference>
<sequence>MISDPVSAFGLLLLRLRGCNRLFCYVVNIEIYLVINLVLSLPKIVESLMYL</sequence>